<dbReference type="InterPro" id="IPR038322">
    <property type="entry name" value="Pex19_C_sf"/>
</dbReference>
<organism evidence="2 3">
    <name type="scientific">Gomphillus americanus</name>
    <dbReference type="NCBI Taxonomy" id="1940652"/>
    <lineage>
        <taxon>Eukaryota</taxon>
        <taxon>Fungi</taxon>
        <taxon>Dikarya</taxon>
        <taxon>Ascomycota</taxon>
        <taxon>Pezizomycotina</taxon>
        <taxon>Lecanoromycetes</taxon>
        <taxon>OSLEUM clade</taxon>
        <taxon>Ostropomycetidae</taxon>
        <taxon>Ostropales</taxon>
        <taxon>Graphidaceae</taxon>
        <taxon>Gomphilloideae</taxon>
        <taxon>Gomphillus</taxon>
    </lineage>
</organism>
<feature type="region of interest" description="Disordered" evidence="1">
    <location>
        <begin position="303"/>
        <end position="333"/>
    </location>
</feature>
<feature type="compositionally biased region" description="Low complexity" evidence="1">
    <location>
        <begin position="67"/>
        <end position="85"/>
    </location>
</feature>
<reference evidence="2" key="1">
    <citation type="submission" date="2021-03" db="EMBL/GenBank/DDBJ databases">
        <authorList>
            <person name="Tagirdzhanova G."/>
        </authorList>
    </citation>
    <scope>NUCLEOTIDE SEQUENCE</scope>
</reference>
<feature type="compositionally biased region" description="Acidic residues" evidence="1">
    <location>
        <begin position="37"/>
        <end position="51"/>
    </location>
</feature>
<dbReference type="GO" id="GO:0045046">
    <property type="term" value="P:protein import into peroxisome membrane"/>
    <property type="evidence" value="ECO:0007669"/>
    <property type="project" value="TreeGrafter"/>
</dbReference>
<feature type="compositionally biased region" description="Low complexity" evidence="1">
    <location>
        <begin position="1"/>
        <end position="13"/>
    </location>
</feature>
<dbReference type="EMBL" id="CAJPDQ010000006">
    <property type="protein sequence ID" value="CAF9910950.1"/>
    <property type="molecule type" value="Genomic_DNA"/>
</dbReference>
<proteinExistence type="predicted"/>
<dbReference type="GO" id="GO:0005778">
    <property type="term" value="C:peroxisomal membrane"/>
    <property type="evidence" value="ECO:0007669"/>
    <property type="project" value="TreeGrafter"/>
</dbReference>
<dbReference type="InterPro" id="IPR006708">
    <property type="entry name" value="Pex19"/>
</dbReference>
<name>A0A8H3ESN8_9LECA</name>
<gene>
    <name evidence="2" type="ORF">GOMPHAMPRED_007242</name>
</gene>
<dbReference type="GO" id="GO:0033328">
    <property type="term" value="F:peroxisome membrane targeting sequence binding"/>
    <property type="evidence" value="ECO:0007669"/>
    <property type="project" value="TreeGrafter"/>
</dbReference>
<protein>
    <submittedName>
        <fullName evidence="2">Uncharacterized protein</fullName>
    </submittedName>
</protein>
<keyword evidence="3" id="KW-1185">Reference proteome</keyword>
<dbReference type="PANTHER" id="PTHR12774">
    <property type="entry name" value="PEROXISOMAL BIOGENESIS FACTOR 19"/>
    <property type="match status" value="1"/>
</dbReference>
<dbReference type="PANTHER" id="PTHR12774:SF2">
    <property type="entry name" value="PEROXISOMAL BIOGENESIS FACTOR 19"/>
    <property type="match status" value="1"/>
</dbReference>
<feature type="region of interest" description="Disordered" evidence="1">
    <location>
        <begin position="1"/>
        <end position="101"/>
    </location>
</feature>
<dbReference type="AlphaFoldDB" id="A0A8H3ESN8"/>
<dbReference type="OrthoDB" id="21292at2759"/>
<dbReference type="Pfam" id="PF04614">
    <property type="entry name" value="Pex19"/>
    <property type="match status" value="1"/>
</dbReference>
<feature type="compositionally biased region" description="Basic and acidic residues" evidence="1">
    <location>
        <begin position="139"/>
        <end position="148"/>
    </location>
</feature>
<feature type="region of interest" description="Disordered" evidence="1">
    <location>
        <begin position="138"/>
        <end position="160"/>
    </location>
</feature>
<sequence length="333" mass="35622">MVDSKPPSVDNSSAPPPPPPSHTAEASKLTEMIQEAPDPDEDDLDDLDDLLDQFSANSVSGSGPGRPAATTSSSAPVISPSQSSAKDTKPLETNAPDSDFSAQLQKEMAALLGEIEESPEMRQQFDLLISELASNAEKTVAEEGETKTSGEVVGDDGVSHGVDGAFTDTIKRTMERMAASGEQASAAAASGAGGEDDMFANLLKNLASGDGNGSEEEFSKMLLGMMEQLTNKEVLYEPMKELDDKFPAWIKENEGKVPADDMTRYQEQKSLVREIVARFERTGYADENPGDREYIVERMQKMQAAGNPPPDLVGNIKDTNDALEGIGNDCAQQ</sequence>
<accession>A0A8H3ESN8</accession>
<comment type="caution">
    <text evidence="2">The sequence shown here is derived from an EMBL/GenBank/DDBJ whole genome shotgun (WGS) entry which is preliminary data.</text>
</comment>
<dbReference type="Gene3D" id="1.20.120.900">
    <property type="entry name" value="Pex19, mPTS binding domain"/>
    <property type="match status" value="1"/>
</dbReference>
<dbReference type="Proteomes" id="UP000664169">
    <property type="component" value="Unassembled WGS sequence"/>
</dbReference>
<evidence type="ECO:0000313" key="3">
    <source>
        <dbReference type="Proteomes" id="UP000664169"/>
    </source>
</evidence>
<evidence type="ECO:0000256" key="1">
    <source>
        <dbReference type="SAM" id="MobiDB-lite"/>
    </source>
</evidence>
<evidence type="ECO:0000313" key="2">
    <source>
        <dbReference type="EMBL" id="CAF9910950.1"/>
    </source>
</evidence>